<comment type="caution">
    <text evidence="2">The sequence shown here is derived from an EMBL/GenBank/DDBJ whole genome shotgun (WGS) entry which is preliminary data.</text>
</comment>
<comment type="similarity">
    <text evidence="1">Belongs to the ENY2 family.</text>
</comment>
<dbReference type="GO" id="GO:0006368">
    <property type="term" value="P:transcription elongation by RNA polymerase II"/>
    <property type="evidence" value="ECO:0007669"/>
    <property type="project" value="UniProtKB-UniRule"/>
</dbReference>
<reference evidence="2" key="2">
    <citation type="submission" date="2022-08" db="EMBL/GenBank/DDBJ databases">
        <title>Novel sulphate-reducing endosymbionts in the free-living metamonad Anaeramoeba.</title>
        <authorList>
            <person name="Jerlstrom-Hultqvist J."/>
            <person name="Cepicka I."/>
            <person name="Gallot-Lavallee L."/>
            <person name="Salas-Leiva D."/>
            <person name="Curtis B.A."/>
            <person name="Zahonova K."/>
            <person name="Pipaliya S."/>
            <person name="Dacks J."/>
            <person name="Roger A.J."/>
        </authorList>
    </citation>
    <scope>NUCLEOTIDE SEQUENCE</scope>
    <source>
        <strain evidence="2">Busselton2</strain>
    </source>
</reference>
<dbReference type="Proteomes" id="UP001146793">
    <property type="component" value="Unassembled WGS sequence"/>
</dbReference>
<evidence type="ECO:0000256" key="1">
    <source>
        <dbReference type="HAMAP-Rule" id="MF_03046"/>
    </source>
</evidence>
<evidence type="ECO:0000313" key="3">
    <source>
        <dbReference type="EMBL" id="KAJ6255223.1"/>
    </source>
</evidence>
<evidence type="ECO:0000313" key="4">
    <source>
        <dbReference type="Proteomes" id="UP001146793"/>
    </source>
</evidence>
<keyword evidence="1" id="KW-0811">Translocation</keyword>
<dbReference type="AlphaFoldDB" id="A0AAV7YYC8"/>
<dbReference type="GO" id="GO:0071819">
    <property type="term" value="C:DUBm complex"/>
    <property type="evidence" value="ECO:0007669"/>
    <property type="project" value="UniProtKB-UniRule"/>
</dbReference>
<accession>A0AAV7YYC8</accession>
<keyword evidence="1" id="KW-0805">Transcription regulation</keyword>
<reference evidence="3" key="1">
    <citation type="submission" date="2022-08" db="EMBL/GenBank/DDBJ databases">
        <title>Novel sulfate-reducing endosymbionts in the free-living metamonad Anaeramoeba.</title>
        <authorList>
            <person name="Jerlstrom-Hultqvist J."/>
            <person name="Cepicka I."/>
            <person name="Gallot-Lavallee L."/>
            <person name="Salas-Leiva D."/>
            <person name="Curtis B.A."/>
            <person name="Zahonova K."/>
            <person name="Pipaliya S."/>
            <person name="Dacks J."/>
            <person name="Roger A.J."/>
        </authorList>
    </citation>
    <scope>NUCLEOTIDE SEQUENCE</scope>
    <source>
        <strain evidence="3">Schooner1</strain>
    </source>
</reference>
<keyword evidence="1" id="KW-0653">Protein transport</keyword>
<dbReference type="InterPro" id="IPR018783">
    <property type="entry name" value="TF_ENY2"/>
</dbReference>
<dbReference type="GO" id="GO:0003713">
    <property type="term" value="F:transcription coactivator activity"/>
    <property type="evidence" value="ECO:0007669"/>
    <property type="project" value="UniProtKB-UniRule"/>
</dbReference>
<dbReference type="GO" id="GO:0000124">
    <property type="term" value="C:SAGA complex"/>
    <property type="evidence" value="ECO:0007669"/>
    <property type="project" value="UniProtKB-UniRule"/>
</dbReference>
<protein>
    <recommendedName>
        <fullName evidence="1">Transcription and mRNA export factor ENY2</fullName>
    </recommendedName>
    <alternativeName>
        <fullName evidence="1">Enhancer of yellow 2 transcription factor homolog</fullName>
    </alternativeName>
</protein>
<dbReference type="Pfam" id="PF10163">
    <property type="entry name" value="EnY2"/>
    <property type="match status" value="1"/>
</dbReference>
<dbReference type="PANTHER" id="PTHR12514">
    <property type="entry name" value="ENHANCER OF YELLOW 2 TRANSCRIPTION FACTOR"/>
    <property type="match status" value="1"/>
</dbReference>
<keyword evidence="5" id="KW-1185">Reference proteome</keyword>
<dbReference type="EMBL" id="JAOAOG010000009">
    <property type="protein sequence ID" value="KAJ6255223.1"/>
    <property type="molecule type" value="Genomic_DNA"/>
</dbReference>
<dbReference type="EMBL" id="JANTQA010000042">
    <property type="protein sequence ID" value="KAJ3434821.1"/>
    <property type="molecule type" value="Genomic_DNA"/>
</dbReference>
<sequence length="115" mass="13415">MTNKNEGEIIFQEGDIVITKEELNLEILKKEYSNRFRKSGERDRLVKYIRAKLINSGIRQQLKETCRQRIEEKGGIQNVTNEELISLISPLAKKTIDEDLKKEVSVKIKNFLSHI</sequence>
<keyword evidence="1" id="KW-0509">mRNA transport</keyword>
<keyword evidence="1" id="KW-0156">Chromatin regulator</keyword>
<dbReference type="GO" id="GO:0006406">
    <property type="term" value="P:mRNA export from nucleus"/>
    <property type="evidence" value="ECO:0007669"/>
    <property type="project" value="UniProtKB-UniRule"/>
</dbReference>
<keyword evidence="1" id="KW-0804">Transcription</keyword>
<evidence type="ECO:0000313" key="2">
    <source>
        <dbReference type="EMBL" id="KAJ3434821.1"/>
    </source>
</evidence>
<keyword evidence="1" id="KW-0813">Transport</keyword>
<comment type="function">
    <text evidence="1">Involved in mRNA export coupled transcription activation by association with both the TREX-2 and the SAGA complexes. The transcription regulatory histone acetylation (HAT) complex SAGA is a multiprotein complex that activates transcription by remodeling chromatin and mediating histone acetylation and deubiquitination. Within the SAGA complex, participates to a subcomplex that specifically deubiquitinates histones. The SAGA complex is recruited to specific gene promoters by activators, where it is required for transcription. The TREX-2 complex functions in docking export-competent ribonucleoprotein particles (mRNPs) to the nuclear entrance of the nuclear pore complex (nuclear basket). TREX-2 participates in mRNA export and accurate chromatin positioning in the nucleus by tethering genes to the nuclear periphery.</text>
</comment>
<dbReference type="Gene3D" id="1.10.246.140">
    <property type="match status" value="1"/>
</dbReference>
<keyword evidence="1" id="KW-0010">Activator</keyword>
<comment type="subunit">
    <text evidence="1">Component of the nuclear pore complex (NPC)-associated TREX-2 complex (transcription and export complex 2). Component of the SAGA transcription coactivator-HAT complex. Within the SAGA complex, participates to a subcomplex of SAGA called the DUB module (deubiquitination module).</text>
</comment>
<dbReference type="Proteomes" id="UP001150062">
    <property type="component" value="Unassembled WGS sequence"/>
</dbReference>
<dbReference type="GO" id="GO:0070390">
    <property type="term" value="C:transcription export complex 2"/>
    <property type="evidence" value="ECO:0007669"/>
    <property type="project" value="UniProtKB-UniRule"/>
</dbReference>
<dbReference type="GO" id="GO:0005643">
    <property type="term" value="C:nuclear pore"/>
    <property type="evidence" value="ECO:0007669"/>
    <property type="project" value="UniProtKB-UniRule"/>
</dbReference>
<keyword evidence="1" id="KW-0539">Nucleus</keyword>
<organism evidence="2 4">
    <name type="scientific">Anaeramoeba flamelloides</name>
    <dbReference type="NCBI Taxonomy" id="1746091"/>
    <lineage>
        <taxon>Eukaryota</taxon>
        <taxon>Metamonada</taxon>
        <taxon>Anaeramoebidae</taxon>
        <taxon>Anaeramoeba</taxon>
    </lineage>
</organism>
<name>A0AAV7YYC8_9EUKA</name>
<dbReference type="GO" id="GO:0005654">
    <property type="term" value="C:nucleoplasm"/>
    <property type="evidence" value="ECO:0007669"/>
    <property type="project" value="UniProtKB-SubCell"/>
</dbReference>
<gene>
    <name evidence="2" type="ORF">M0812_01943</name>
    <name evidence="3" type="ORF">M0813_11653</name>
</gene>
<dbReference type="GO" id="GO:0015031">
    <property type="term" value="P:protein transport"/>
    <property type="evidence" value="ECO:0007669"/>
    <property type="project" value="UniProtKB-KW"/>
</dbReference>
<dbReference type="InterPro" id="IPR038212">
    <property type="entry name" value="TF_EnY2_sf"/>
</dbReference>
<comment type="subcellular location">
    <subcellularLocation>
        <location evidence="1">Nucleus</location>
        <location evidence="1">Nucleoplasm</location>
    </subcellularLocation>
</comment>
<dbReference type="HAMAP" id="MF_03046">
    <property type="entry name" value="ENY2_Sus1"/>
    <property type="match status" value="1"/>
</dbReference>
<dbReference type="GO" id="GO:0006325">
    <property type="term" value="P:chromatin organization"/>
    <property type="evidence" value="ECO:0007669"/>
    <property type="project" value="UniProtKB-KW"/>
</dbReference>
<evidence type="ECO:0000313" key="5">
    <source>
        <dbReference type="Proteomes" id="UP001150062"/>
    </source>
</evidence>
<proteinExistence type="inferred from homology"/>